<dbReference type="AlphaFoldDB" id="A0A830FS74"/>
<accession>A0A830FS74</accession>
<evidence type="ECO:0000313" key="3">
    <source>
        <dbReference type="Proteomes" id="UP000656367"/>
    </source>
</evidence>
<protein>
    <submittedName>
        <fullName evidence="2">Uncharacterized protein</fullName>
    </submittedName>
</protein>
<sequence length="101" mass="10672">MIRTVLLQTDWVDVWASGNWFEGTFGPVTSQLGRPTVVLMLGAPFTLALWQQTDSLTIPGIILALFMGLFLAGAPAGATLVGYLVVVGGALIAYRSIFGDG</sequence>
<comment type="caution">
    <text evidence="2">The sequence shown here is derived from an EMBL/GenBank/DDBJ whole genome shotgun (WGS) entry which is preliminary data.</text>
</comment>
<keyword evidence="1" id="KW-1133">Transmembrane helix</keyword>
<organism evidence="2 3">
    <name type="scientific">Haloarcula argentinensis</name>
    <dbReference type="NCBI Taxonomy" id="43776"/>
    <lineage>
        <taxon>Archaea</taxon>
        <taxon>Methanobacteriati</taxon>
        <taxon>Methanobacteriota</taxon>
        <taxon>Stenosarchaea group</taxon>
        <taxon>Halobacteria</taxon>
        <taxon>Halobacteriales</taxon>
        <taxon>Haloarculaceae</taxon>
        <taxon>Haloarcula</taxon>
    </lineage>
</organism>
<keyword evidence="1" id="KW-0472">Membrane</keyword>
<reference evidence="2" key="2">
    <citation type="submission" date="2020-09" db="EMBL/GenBank/DDBJ databases">
        <authorList>
            <person name="Sun Q."/>
            <person name="Ohkuma M."/>
        </authorList>
    </citation>
    <scope>NUCLEOTIDE SEQUENCE</scope>
    <source>
        <strain evidence="2">JCM 15759</strain>
    </source>
</reference>
<proteinExistence type="predicted"/>
<name>A0A830FS74_HALAR</name>
<dbReference type="Proteomes" id="UP000656367">
    <property type="component" value="Unassembled WGS sequence"/>
</dbReference>
<dbReference type="EMBL" id="BMON01000010">
    <property type="protein sequence ID" value="GGM52422.1"/>
    <property type="molecule type" value="Genomic_DNA"/>
</dbReference>
<feature type="transmembrane region" description="Helical" evidence="1">
    <location>
        <begin position="80"/>
        <end position="98"/>
    </location>
</feature>
<evidence type="ECO:0000256" key="1">
    <source>
        <dbReference type="SAM" id="Phobius"/>
    </source>
</evidence>
<evidence type="ECO:0000313" key="2">
    <source>
        <dbReference type="EMBL" id="GGM52422.1"/>
    </source>
</evidence>
<gene>
    <name evidence="2" type="ORF">GCM10009006_36960</name>
</gene>
<feature type="transmembrane region" description="Helical" evidence="1">
    <location>
        <begin position="56"/>
        <end position="74"/>
    </location>
</feature>
<reference evidence="2" key="1">
    <citation type="journal article" date="2014" name="Int. J. Syst. Evol. Microbiol.">
        <title>Complete genome sequence of Corynebacterium casei LMG S-19264T (=DSM 44701T), isolated from a smear-ripened cheese.</title>
        <authorList>
            <consortium name="US DOE Joint Genome Institute (JGI-PGF)"/>
            <person name="Walter F."/>
            <person name="Albersmeier A."/>
            <person name="Kalinowski J."/>
            <person name="Ruckert C."/>
        </authorList>
    </citation>
    <scope>NUCLEOTIDE SEQUENCE</scope>
    <source>
        <strain evidence="2">JCM 15759</strain>
    </source>
</reference>
<keyword evidence="1" id="KW-0812">Transmembrane</keyword>
<dbReference type="RefSeq" id="WP_188854085.1">
    <property type="nucleotide sequence ID" value="NZ_BMON01000010.1"/>
</dbReference>